<evidence type="ECO:0000256" key="3">
    <source>
        <dbReference type="ARBA" id="ARBA00022801"/>
    </source>
</evidence>
<dbReference type="Proteomes" id="UP001576774">
    <property type="component" value="Unassembled WGS sequence"/>
</dbReference>
<evidence type="ECO:0000256" key="4">
    <source>
        <dbReference type="ARBA" id="ARBA00022833"/>
    </source>
</evidence>
<dbReference type="SUPFAM" id="SSF56281">
    <property type="entry name" value="Metallo-hydrolase/oxidoreductase"/>
    <property type="match status" value="1"/>
</dbReference>
<evidence type="ECO:0000259" key="5">
    <source>
        <dbReference type="SMART" id="SM00849"/>
    </source>
</evidence>
<reference evidence="6 7" key="1">
    <citation type="submission" date="2024-09" db="EMBL/GenBank/DDBJ databases">
        <title>Floridaenema gen nov. (Aerosakkonemataceae, Aerosakkonematales ord. nov., Cyanobacteria) from benthic tropical and subtropical fresh waters, with the description of four new species.</title>
        <authorList>
            <person name="Moretto J.A."/>
            <person name="Berthold D.E."/>
            <person name="Lefler F.W."/>
            <person name="Huang I.-S."/>
            <person name="Laughinghouse H. IV."/>
        </authorList>
    </citation>
    <scope>NUCLEOTIDE SEQUENCE [LARGE SCALE GENOMIC DNA]</scope>
    <source>
        <strain evidence="6 7">BLCC-F46</strain>
    </source>
</reference>
<dbReference type="PANTHER" id="PTHR46233">
    <property type="entry name" value="HYDROXYACYLGLUTATHIONE HYDROLASE GLOC"/>
    <property type="match status" value="1"/>
</dbReference>
<keyword evidence="2" id="KW-0479">Metal-binding</keyword>
<proteinExistence type="predicted"/>
<evidence type="ECO:0000256" key="1">
    <source>
        <dbReference type="ARBA" id="ARBA00001947"/>
    </source>
</evidence>
<sequence length="236" mass="26544">MTNNQMTESGIFVHQFELGPWDNFIYLIGDRATRTCAVVDPAWDAPTILTEAEKLDVKITHILCTHSHFDHVNRVNEILEATDAPVHMMGEEIDFSGFKCENLVRHSPGDSLTIGQHLEITMMHTPGHTPGCTSYRIPDALVTGDTLFVNGCGRCDFIGGDPETMFYTLQDLVRKLPLETTMYPGHNYGDKPTATLDMQLQTNPYLILPKVEDFISHRMQGKTPNTPLPPEPKWHP</sequence>
<dbReference type="Pfam" id="PF00753">
    <property type="entry name" value="Lactamase_B"/>
    <property type="match status" value="1"/>
</dbReference>
<dbReference type="SMART" id="SM00849">
    <property type="entry name" value="Lactamase_B"/>
    <property type="match status" value="1"/>
</dbReference>
<name>A0ABV4XI74_9CYAN</name>
<dbReference type="InterPro" id="IPR001279">
    <property type="entry name" value="Metallo-B-lactamas"/>
</dbReference>
<keyword evidence="4" id="KW-0862">Zinc</keyword>
<evidence type="ECO:0000313" key="6">
    <source>
        <dbReference type="EMBL" id="MFB2881803.1"/>
    </source>
</evidence>
<comment type="cofactor">
    <cofactor evidence="1">
        <name>Zn(2+)</name>
        <dbReference type="ChEBI" id="CHEBI:29105"/>
    </cofactor>
</comment>
<dbReference type="RefSeq" id="WP_413274771.1">
    <property type="nucleotide sequence ID" value="NZ_JBHFNQ010000247.1"/>
</dbReference>
<dbReference type="CDD" id="cd16275">
    <property type="entry name" value="BaeB-like_MBL-fold"/>
    <property type="match status" value="1"/>
</dbReference>
<dbReference type="EMBL" id="JBHFNQ010000247">
    <property type="protein sequence ID" value="MFB2881803.1"/>
    <property type="molecule type" value="Genomic_DNA"/>
</dbReference>
<feature type="domain" description="Metallo-beta-lactamase" evidence="5">
    <location>
        <begin position="22"/>
        <end position="186"/>
    </location>
</feature>
<evidence type="ECO:0000313" key="7">
    <source>
        <dbReference type="Proteomes" id="UP001576774"/>
    </source>
</evidence>
<keyword evidence="3" id="KW-0378">Hydrolase</keyword>
<comment type="caution">
    <text evidence="6">The sequence shown here is derived from an EMBL/GenBank/DDBJ whole genome shotgun (WGS) entry which is preliminary data.</text>
</comment>
<evidence type="ECO:0000256" key="2">
    <source>
        <dbReference type="ARBA" id="ARBA00022723"/>
    </source>
</evidence>
<keyword evidence="7" id="KW-1185">Reference proteome</keyword>
<accession>A0ABV4XI74</accession>
<dbReference type="PANTHER" id="PTHR46233:SF3">
    <property type="entry name" value="HYDROXYACYLGLUTATHIONE HYDROLASE GLOC"/>
    <property type="match status" value="1"/>
</dbReference>
<gene>
    <name evidence="6" type="ORF">ACE1CC_33545</name>
</gene>
<dbReference type="InterPro" id="IPR036866">
    <property type="entry name" value="RibonucZ/Hydroxyglut_hydro"/>
</dbReference>
<dbReference type="InterPro" id="IPR051453">
    <property type="entry name" value="MBL_Glyoxalase_II"/>
</dbReference>
<dbReference type="Gene3D" id="3.60.15.10">
    <property type="entry name" value="Ribonuclease Z/Hydroxyacylglutathione hydrolase-like"/>
    <property type="match status" value="1"/>
</dbReference>
<protein>
    <submittedName>
        <fullName evidence="6">MBL fold metallo-hydrolase</fullName>
    </submittedName>
</protein>
<organism evidence="6 7">
    <name type="scientific">Floridaenema aerugineum BLCC-F46</name>
    <dbReference type="NCBI Taxonomy" id="3153654"/>
    <lineage>
        <taxon>Bacteria</taxon>
        <taxon>Bacillati</taxon>
        <taxon>Cyanobacteriota</taxon>
        <taxon>Cyanophyceae</taxon>
        <taxon>Oscillatoriophycideae</taxon>
        <taxon>Aerosakkonematales</taxon>
        <taxon>Aerosakkonemataceae</taxon>
        <taxon>Floridanema</taxon>
        <taxon>Floridanema aerugineum</taxon>
    </lineage>
</organism>